<keyword evidence="2" id="KW-1185">Reference proteome</keyword>
<evidence type="ECO:0000313" key="1">
    <source>
        <dbReference type="EMBL" id="KNC69523.1"/>
    </source>
</evidence>
<dbReference type="Proteomes" id="UP000054560">
    <property type="component" value="Unassembled WGS sequence"/>
</dbReference>
<dbReference type="AlphaFoldDB" id="A0A0L0F055"/>
<feature type="non-terminal residue" evidence="1">
    <location>
        <position position="1"/>
    </location>
</feature>
<proteinExistence type="predicted"/>
<dbReference type="RefSeq" id="XP_014143425.1">
    <property type="nucleotide sequence ID" value="XM_014287950.1"/>
</dbReference>
<gene>
    <name evidence="1" type="ORF">SARC_17966</name>
</gene>
<sequence length="59" mass="6800">RVVKKPIITLNMDEFTLKTLPVTQLNEKYCLEIQAEGNVVQISADTQEIMDSWKHQLVV</sequence>
<dbReference type="GeneID" id="25918470"/>
<name>A0A0L0F055_9EUKA</name>
<dbReference type="EMBL" id="KQ254603">
    <property type="protein sequence ID" value="KNC69523.1"/>
    <property type="molecule type" value="Genomic_DNA"/>
</dbReference>
<dbReference type="SUPFAM" id="SSF50729">
    <property type="entry name" value="PH domain-like"/>
    <property type="match status" value="1"/>
</dbReference>
<organism evidence="1 2">
    <name type="scientific">Sphaeroforma arctica JP610</name>
    <dbReference type="NCBI Taxonomy" id="667725"/>
    <lineage>
        <taxon>Eukaryota</taxon>
        <taxon>Ichthyosporea</taxon>
        <taxon>Ichthyophonida</taxon>
        <taxon>Sphaeroforma</taxon>
    </lineage>
</organism>
<reference evidence="1 2" key="1">
    <citation type="submission" date="2011-02" db="EMBL/GenBank/DDBJ databases">
        <title>The Genome Sequence of Sphaeroforma arctica JP610.</title>
        <authorList>
            <consortium name="The Broad Institute Genome Sequencing Platform"/>
            <person name="Russ C."/>
            <person name="Cuomo C."/>
            <person name="Young S.K."/>
            <person name="Zeng Q."/>
            <person name="Gargeya S."/>
            <person name="Alvarado L."/>
            <person name="Berlin A."/>
            <person name="Chapman S.B."/>
            <person name="Chen Z."/>
            <person name="Freedman E."/>
            <person name="Gellesch M."/>
            <person name="Goldberg J."/>
            <person name="Griggs A."/>
            <person name="Gujja S."/>
            <person name="Heilman E."/>
            <person name="Heiman D."/>
            <person name="Howarth C."/>
            <person name="Mehta T."/>
            <person name="Neiman D."/>
            <person name="Pearson M."/>
            <person name="Roberts A."/>
            <person name="Saif S."/>
            <person name="Shea T."/>
            <person name="Shenoy N."/>
            <person name="Sisk P."/>
            <person name="Stolte C."/>
            <person name="Sykes S."/>
            <person name="White J."/>
            <person name="Yandava C."/>
            <person name="Burger G."/>
            <person name="Gray M.W."/>
            <person name="Holland P.W.H."/>
            <person name="King N."/>
            <person name="Lang F.B.F."/>
            <person name="Roger A.J."/>
            <person name="Ruiz-Trillo I."/>
            <person name="Haas B."/>
            <person name="Nusbaum C."/>
            <person name="Birren B."/>
        </authorList>
    </citation>
    <scope>NUCLEOTIDE SEQUENCE [LARGE SCALE GENOMIC DNA]</scope>
    <source>
        <strain evidence="1 2">JP610</strain>
    </source>
</reference>
<evidence type="ECO:0008006" key="3">
    <source>
        <dbReference type="Google" id="ProtNLM"/>
    </source>
</evidence>
<protein>
    <recommendedName>
        <fullName evidence="3">PH domain-containing protein</fullName>
    </recommendedName>
</protein>
<evidence type="ECO:0000313" key="2">
    <source>
        <dbReference type="Proteomes" id="UP000054560"/>
    </source>
</evidence>
<accession>A0A0L0F055</accession>